<accession>A0A8L0DUV5</accession>
<reference evidence="1" key="1">
    <citation type="submission" date="2020-07" db="EMBL/GenBank/DDBJ databases">
        <title>A long reads based de novo assembly of the rainbow trout Arlee double haploid line genome.</title>
        <authorList>
            <person name="Gao G."/>
            <person name="Palti Y."/>
        </authorList>
    </citation>
    <scope>NUCLEOTIDE SEQUENCE [LARGE SCALE GENOMIC DNA]</scope>
</reference>
<name>A0A8L0DUV5_ONCMY</name>
<evidence type="ECO:0000313" key="2">
    <source>
        <dbReference type="Proteomes" id="UP000694395"/>
    </source>
</evidence>
<proteinExistence type="predicted"/>
<dbReference type="Ensembl" id="ENSOMYT00000151452.1">
    <property type="protein sequence ID" value="ENSOMYP00000140507.1"/>
    <property type="gene ID" value="ENSOMYG00000071840.1"/>
</dbReference>
<dbReference type="Proteomes" id="UP000694395">
    <property type="component" value="Chromosome 5"/>
</dbReference>
<reference evidence="1" key="3">
    <citation type="submission" date="2025-09" db="UniProtKB">
        <authorList>
            <consortium name="Ensembl"/>
        </authorList>
    </citation>
    <scope>IDENTIFICATION</scope>
</reference>
<keyword evidence="2" id="KW-1185">Reference proteome</keyword>
<dbReference type="AlphaFoldDB" id="A0A8L0DUV5"/>
<sequence>MYNHLVENDLREDASKHKYSKGNLSAEDLSAKVYKGLQNNCNLVILPADKGGTVVVQSYEQYHKGILSHLNKREFYDPLCANSTDCIKSEIDAYINSALDQGWITDFLITPHPVCAAYCGLPKIHNKLSDPPLRPKVFGNDCLMEPLSQFVIILIKKLVPSFPPYSEMD</sequence>
<dbReference type="GeneTree" id="ENSGT00940000154669"/>
<protein>
    <submittedName>
        <fullName evidence="1">Uncharacterized protein</fullName>
    </submittedName>
</protein>
<organism evidence="1 2">
    <name type="scientific">Oncorhynchus mykiss</name>
    <name type="common">Rainbow trout</name>
    <name type="synonym">Salmo gairdneri</name>
    <dbReference type="NCBI Taxonomy" id="8022"/>
    <lineage>
        <taxon>Eukaryota</taxon>
        <taxon>Metazoa</taxon>
        <taxon>Chordata</taxon>
        <taxon>Craniata</taxon>
        <taxon>Vertebrata</taxon>
        <taxon>Euteleostomi</taxon>
        <taxon>Actinopterygii</taxon>
        <taxon>Neopterygii</taxon>
        <taxon>Teleostei</taxon>
        <taxon>Protacanthopterygii</taxon>
        <taxon>Salmoniformes</taxon>
        <taxon>Salmonidae</taxon>
        <taxon>Salmoninae</taxon>
        <taxon>Oncorhynchus</taxon>
    </lineage>
</organism>
<reference evidence="1" key="2">
    <citation type="submission" date="2025-08" db="UniProtKB">
        <authorList>
            <consortium name="Ensembl"/>
        </authorList>
    </citation>
    <scope>IDENTIFICATION</scope>
</reference>
<evidence type="ECO:0000313" key="1">
    <source>
        <dbReference type="Ensembl" id="ENSOMYP00000140507.1"/>
    </source>
</evidence>